<sequence>MDYPISFYKRIKQLFCKHEYPSKLLVSEGINSKEGQNLVLYSCMFCDHAYIKWEKASEWSKKHR</sequence>
<evidence type="ECO:0000313" key="3">
    <source>
        <dbReference type="Proteomes" id="UP000029389"/>
    </source>
</evidence>
<proteinExistence type="predicted"/>
<dbReference type="EMBL" id="JMQC01000011">
    <property type="protein sequence ID" value="KFM95234.1"/>
    <property type="molecule type" value="Genomic_DNA"/>
</dbReference>
<protein>
    <submittedName>
        <fullName evidence="1">Uncharacterized protein</fullName>
    </submittedName>
</protein>
<name>A0A090Y9S4_9BACI</name>
<organism evidence="1 3">
    <name type="scientific">Bacillus clarus</name>
    <dbReference type="NCBI Taxonomy" id="2338372"/>
    <lineage>
        <taxon>Bacteria</taxon>
        <taxon>Bacillati</taxon>
        <taxon>Bacillota</taxon>
        <taxon>Bacilli</taxon>
        <taxon>Bacillales</taxon>
        <taxon>Bacillaceae</taxon>
        <taxon>Bacillus</taxon>
        <taxon>Bacillus cereus group</taxon>
    </lineage>
</organism>
<dbReference type="EMBL" id="QVOD01000057">
    <property type="protein sequence ID" value="RFT62927.1"/>
    <property type="molecule type" value="Genomic_DNA"/>
</dbReference>
<evidence type="ECO:0000313" key="1">
    <source>
        <dbReference type="EMBL" id="KFM95234.1"/>
    </source>
</evidence>
<comment type="caution">
    <text evidence="1">The sequence shown here is derived from an EMBL/GenBank/DDBJ whole genome shotgun (WGS) entry which is preliminary data.</text>
</comment>
<accession>A0A090Y9S4</accession>
<reference evidence="2 4" key="2">
    <citation type="submission" date="2018-08" db="EMBL/GenBank/DDBJ databases">
        <title>Bacillus clarus sp. nov. strain PS00077A.</title>
        <authorList>
            <person name="Mendez Acevedo M."/>
            <person name="Carroll L."/>
            <person name="Mukherjee M."/>
            <person name="Wiedmann M."/>
            <person name="Kovac J."/>
        </authorList>
    </citation>
    <scope>NUCLEOTIDE SEQUENCE [LARGE SCALE GENOMIC DNA]</scope>
    <source>
        <strain evidence="2 4">PS00077A</strain>
    </source>
</reference>
<dbReference type="Proteomes" id="UP000264294">
    <property type="component" value="Unassembled WGS sequence"/>
</dbReference>
<reference evidence="1 3" key="1">
    <citation type="submission" date="2014-04" db="EMBL/GenBank/DDBJ databases">
        <authorList>
            <person name="Bishop-Lilly K.A."/>
            <person name="Broomall S.M."/>
            <person name="Chain P.S."/>
            <person name="Chertkov O."/>
            <person name="Coyne S.R."/>
            <person name="Daligault H.E."/>
            <person name="Davenport K.W."/>
            <person name="Erkkila T."/>
            <person name="Frey K.G."/>
            <person name="Gibbons H.S."/>
            <person name="Gu W."/>
            <person name="Jaissle J."/>
            <person name="Johnson S.L."/>
            <person name="Koroleva G.I."/>
            <person name="Ladner J.T."/>
            <person name="Lo C.-C."/>
            <person name="Minogue T.D."/>
            <person name="Munk C."/>
            <person name="Palacios G.F."/>
            <person name="Redden C.L."/>
            <person name="Rosenzweig C.N."/>
            <person name="Scholz M.B."/>
            <person name="Teshima H."/>
            <person name="Xu Y."/>
        </authorList>
    </citation>
    <scope>NUCLEOTIDE SEQUENCE [LARGE SCALE GENOMIC DNA]</scope>
    <source>
        <strain evidence="1 3">BHP</strain>
    </source>
</reference>
<keyword evidence="4" id="KW-1185">Reference proteome</keyword>
<dbReference type="Proteomes" id="UP000029389">
    <property type="component" value="Unassembled WGS sequence"/>
</dbReference>
<dbReference type="AlphaFoldDB" id="A0A090Y9S4"/>
<evidence type="ECO:0000313" key="2">
    <source>
        <dbReference type="EMBL" id="RFT62927.1"/>
    </source>
</evidence>
<gene>
    <name evidence="2" type="ORF">D0U04_26610</name>
    <name evidence="1" type="ORF">DJ93_5827</name>
</gene>
<evidence type="ECO:0000313" key="4">
    <source>
        <dbReference type="Proteomes" id="UP000264294"/>
    </source>
</evidence>